<dbReference type="EMBL" id="DQWE01000061">
    <property type="protein sequence ID" value="HDI82432.1"/>
    <property type="molecule type" value="Genomic_DNA"/>
</dbReference>
<evidence type="ECO:0000313" key="1">
    <source>
        <dbReference type="EMBL" id="HDI82432.1"/>
    </source>
</evidence>
<gene>
    <name evidence="1" type="ORF">ENF18_01405</name>
</gene>
<sequence>MIKVRWIDGMKFYAVGDSGHGVLLDTSPDVGGDDTAARPMEFFLFSLGGCTGMDVVSILRKMRVKPDEFWMEITSERKSEHPKYYTDVKIVYHFRGRDLPRGKIEKAVDLSQNKYCSVSAMIKKFANLSYEIVLHQDGG</sequence>
<dbReference type="InterPro" id="IPR036102">
    <property type="entry name" value="OsmC/Ohrsf"/>
</dbReference>
<dbReference type="PANTHER" id="PTHR34352">
    <property type="entry name" value="PROTEIN YHFA"/>
    <property type="match status" value="1"/>
</dbReference>
<accession>A0A7C0V9W9</accession>
<reference evidence="1" key="1">
    <citation type="journal article" date="2020" name="mSystems">
        <title>Genome- and Community-Level Interaction Insights into Carbon Utilization and Element Cycling Functions of Hydrothermarchaeota in Hydrothermal Sediment.</title>
        <authorList>
            <person name="Zhou Z."/>
            <person name="Liu Y."/>
            <person name="Xu W."/>
            <person name="Pan J."/>
            <person name="Luo Z.H."/>
            <person name="Li M."/>
        </authorList>
    </citation>
    <scope>NUCLEOTIDE SEQUENCE [LARGE SCALE GENOMIC DNA]</scope>
    <source>
        <strain evidence="1">HyVt-102</strain>
    </source>
</reference>
<protein>
    <submittedName>
        <fullName evidence="1">OsmC family peroxiredoxin</fullName>
    </submittedName>
</protein>
<dbReference type="Gene3D" id="3.30.300.20">
    <property type="match status" value="1"/>
</dbReference>
<dbReference type="Gene3D" id="2.20.25.10">
    <property type="match status" value="1"/>
</dbReference>
<dbReference type="Proteomes" id="UP000885847">
    <property type="component" value="Unassembled WGS sequence"/>
</dbReference>
<dbReference type="InterPro" id="IPR003718">
    <property type="entry name" value="OsmC/Ohr_fam"/>
</dbReference>
<organism evidence="1">
    <name type="scientific">candidate division WOR-3 bacterium</name>
    <dbReference type="NCBI Taxonomy" id="2052148"/>
    <lineage>
        <taxon>Bacteria</taxon>
        <taxon>Bacteria division WOR-3</taxon>
    </lineage>
</organism>
<dbReference type="AlphaFoldDB" id="A0A7C0V9W9"/>
<comment type="caution">
    <text evidence="1">The sequence shown here is derived from an EMBL/GenBank/DDBJ whole genome shotgun (WGS) entry which is preliminary data.</text>
</comment>
<proteinExistence type="predicted"/>
<dbReference type="SUPFAM" id="SSF82784">
    <property type="entry name" value="OsmC-like"/>
    <property type="match status" value="1"/>
</dbReference>
<dbReference type="Pfam" id="PF02566">
    <property type="entry name" value="OsmC"/>
    <property type="match status" value="1"/>
</dbReference>
<dbReference type="PANTHER" id="PTHR34352:SF1">
    <property type="entry name" value="PROTEIN YHFA"/>
    <property type="match status" value="1"/>
</dbReference>
<dbReference type="InterPro" id="IPR015946">
    <property type="entry name" value="KH_dom-like_a/b"/>
</dbReference>
<name>A0A7C0V9W9_UNCW3</name>